<feature type="region of interest" description="Disordered" evidence="1">
    <location>
        <begin position="620"/>
        <end position="650"/>
    </location>
</feature>
<keyword evidence="2" id="KW-1133">Transmembrane helix</keyword>
<dbReference type="GO" id="GO:0006298">
    <property type="term" value="P:mismatch repair"/>
    <property type="evidence" value="ECO:0007669"/>
    <property type="project" value="InterPro"/>
</dbReference>
<dbReference type="InParanoid" id="F0YNE5"/>
<protein>
    <recommendedName>
        <fullName evidence="3">DNA mismatch repair protein MutS core domain-containing protein</fullName>
    </recommendedName>
</protein>
<organism evidence="5">
    <name type="scientific">Aureococcus anophagefferens</name>
    <name type="common">Harmful bloom alga</name>
    <dbReference type="NCBI Taxonomy" id="44056"/>
    <lineage>
        <taxon>Eukaryota</taxon>
        <taxon>Sar</taxon>
        <taxon>Stramenopiles</taxon>
        <taxon>Ochrophyta</taxon>
        <taxon>Pelagophyceae</taxon>
        <taxon>Pelagomonadales</taxon>
        <taxon>Pelagomonadaceae</taxon>
        <taxon>Aureococcus</taxon>
    </lineage>
</organism>
<dbReference type="AlphaFoldDB" id="F0YNE5"/>
<dbReference type="RefSeq" id="XP_009041942.1">
    <property type="nucleotide sequence ID" value="XM_009043694.1"/>
</dbReference>
<feature type="region of interest" description="Disordered" evidence="1">
    <location>
        <begin position="61"/>
        <end position="106"/>
    </location>
</feature>
<evidence type="ECO:0000256" key="1">
    <source>
        <dbReference type="SAM" id="MobiDB-lite"/>
    </source>
</evidence>
<dbReference type="InterPro" id="IPR007696">
    <property type="entry name" value="DNA_mismatch_repair_MutS_core"/>
</dbReference>
<dbReference type="GO" id="GO:0030983">
    <property type="term" value="F:mismatched DNA binding"/>
    <property type="evidence" value="ECO:0007669"/>
    <property type="project" value="InterPro"/>
</dbReference>
<dbReference type="Pfam" id="PF05192">
    <property type="entry name" value="MutS_III"/>
    <property type="match status" value="1"/>
</dbReference>
<dbReference type="SUPFAM" id="SSF48334">
    <property type="entry name" value="DNA repair protein MutS, domain III"/>
    <property type="match status" value="1"/>
</dbReference>
<name>F0YNE5_AURAN</name>
<accession>F0YNE5</accession>
<dbReference type="GeneID" id="20226589"/>
<feature type="region of interest" description="Disordered" evidence="1">
    <location>
        <begin position="470"/>
        <end position="511"/>
    </location>
</feature>
<proteinExistence type="predicted"/>
<dbReference type="InterPro" id="IPR036187">
    <property type="entry name" value="DNA_mismatch_repair_MutS_sf"/>
</dbReference>
<dbReference type="GO" id="GO:0005524">
    <property type="term" value="F:ATP binding"/>
    <property type="evidence" value="ECO:0007669"/>
    <property type="project" value="InterPro"/>
</dbReference>
<feature type="domain" description="DNA mismatch repair protein MutS core" evidence="3">
    <location>
        <begin position="212"/>
        <end position="379"/>
    </location>
</feature>
<keyword evidence="2" id="KW-0472">Membrane</keyword>
<dbReference type="KEGG" id="aaf:AURANDRAFT_68074"/>
<keyword evidence="2" id="KW-0812">Transmembrane</keyword>
<evidence type="ECO:0000313" key="4">
    <source>
        <dbReference type="EMBL" id="EGB03369.1"/>
    </source>
</evidence>
<dbReference type="Gene3D" id="1.10.1420.10">
    <property type="match status" value="1"/>
</dbReference>
<evidence type="ECO:0000259" key="3">
    <source>
        <dbReference type="Pfam" id="PF05192"/>
    </source>
</evidence>
<feature type="transmembrane region" description="Helical" evidence="2">
    <location>
        <begin position="879"/>
        <end position="898"/>
    </location>
</feature>
<feature type="compositionally biased region" description="Basic and acidic residues" evidence="1">
    <location>
        <begin position="625"/>
        <end position="636"/>
    </location>
</feature>
<evidence type="ECO:0000313" key="5">
    <source>
        <dbReference type="Proteomes" id="UP000002729"/>
    </source>
</evidence>
<sequence>MQEAKESHPELVITFIGWGLLDYSLVTIKRNREWFATKTEEISKFWDNVVEHRELFKTNPNLFGNEKDENVKEKKKQAVNTQETELVTQSASDEEQENQDKNKKRKQIPNLGRDILVHKKIYTPKLAKKEFMDHKVFQKESLEEYFCKFKTIYENIIDILDLNETQTGDIGNMLLMLDFLREHEPLFVKQLPRPTYIPYNSSKTNLLTFNNALTKLQVFSKEGDDLMKFIDKTLTCAGKKKFRELFNSPSCVPEVLENRYDSVQHFIDNRNLLDEVKKHLKIRDLNRIYRRYAVGKIDVYVDMPRINEMNERINILMDIFKNTETVPSWMPENSVINDFQDYSENLKTVFNFENIKERGNVFNEGISVELDELWEELKKNDDELERVRKYLSGLIDAEVKKSRYQQDSRKKTFTNEDTSVLVQGGSLRTWSYRSPCICCSQCCIIAVPIAVARPVVRRRSSSRVERRCDVDEDDGARAAARERAARDVRDVAAERDARRLHEPGEDHGVRRGDVHHLQAPQLAAALVRVQEHAGLRVPRGPVGHVVEALRVLEGRAVGLRAEGRAHAELPARQPVVLLTRVAPAELALRDGALVAVDVAHGLGVGHGAAGLVGLEHATEAGDDGQVSRDARDDGRRAAAGRLHRRAQMAHDGAVGRGDHVLVHLDGQRVVGEVLAQPVVVERVELAPALDAVGPGGGPEVHAALLVEHVPLLDQHPVRGRRREADALADRVHVCSLRAPRGVHEVEQVVEDHGVHGVVRRREPAAHGVRVIGARVQPRDVVAVRQRLVLARGARAVEQVGGGPAAPRLERRLEGLERLEVVLALDPKLAQANQTESVEGLHCDVRLVEDAESFQFKYKNPVHTNNHILFMVGSVFKVPFHYIIPTFIIFIILIFTIILRRMYFVINYFSVDSLKFSQSYSNSHSCLSALNQAYSLMDLTVSTKLTLCAIRKISVRTSSGNTSRRVGDIKIPNCLKFPKQTHCYPLKQLQDYTFNGLVGLCEKSRPIVQPSGPQTAEAAAGCHTLTRVQGAPFCVPPRLSRH</sequence>
<dbReference type="Proteomes" id="UP000002729">
    <property type="component" value="Unassembled WGS sequence"/>
</dbReference>
<evidence type="ECO:0000256" key="2">
    <source>
        <dbReference type="SAM" id="Phobius"/>
    </source>
</evidence>
<keyword evidence="5" id="KW-1185">Reference proteome</keyword>
<reference evidence="4 5" key="1">
    <citation type="journal article" date="2011" name="Proc. Natl. Acad. Sci. U.S.A.">
        <title>Niche of harmful alga Aureococcus anophagefferens revealed through ecogenomics.</title>
        <authorList>
            <person name="Gobler C.J."/>
            <person name="Berry D.L."/>
            <person name="Dyhrman S.T."/>
            <person name="Wilhelm S.W."/>
            <person name="Salamov A."/>
            <person name="Lobanov A.V."/>
            <person name="Zhang Y."/>
            <person name="Collier J.L."/>
            <person name="Wurch L.L."/>
            <person name="Kustka A.B."/>
            <person name="Dill B.D."/>
            <person name="Shah M."/>
            <person name="VerBerkmoes N.C."/>
            <person name="Kuo A."/>
            <person name="Terry A."/>
            <person name="Pangilinan J."/>
            <person name="Lindquist E.A."/>
            <person name="Lucas S."/>
            <person name="Paulsen I.T."/>
            <person name="Hattenrath-Lehmann T.K."/>
            <person name="Talmage S.C."/>
            <person name="Walker E.A."/>
            <person name="Koch F."/>
            <person name="Burson A.M."/>
            <person name="Marcoval M.A."/>
            <person name="Tang Y.Z."/>
            <person name="Lecleir G.R."/>
            <person name="Coyne K.J."/>
            <person name="Berg G.M."/>
            <person name="Bertrand E.M."/>
            <person name="Saito M.A."/>
            <person name="Gladyshev V.N."/>
            <person name="Grigoriev I.V."/>
        </authorList>
    </citation>
    <scope>NUCLEOTIDE SEQUENCE [LARGE SCALE GENOMIC DNA]</scope>
    <source>
        <strain evidence="5">CCMP 1984</strain>
    </source>
</reference>
<gene>
    <name evidence="4" type="ORF">AURANDRAFT_68074</name>
</gene>
<dbReference type="EMBL" id="GL833174">
    <property type="protein sequence ID" value="EGB03369.1"/>
    <property type="molecule type" value="Genomic_DNA"/>
</dbReference>
<feature type="compositionally biased region" description="Polar residues" evidence="1">
    <location>
        <begin position="78"/>
        <end position="91"/>
    </location>
</feature>